<sequence>MPHSEANNNLEQTIACKILSLVADEEAKIILSDLPVFGANLTFREDIATLENSIVYPCQPIGWIDYSSLTKLACLNQQRYFDAQHFLKVEQHQLFFSKTVKVHTVNNDLKLSKTILTFSIVPELLNPVVVNIRK</sequence>
<dbReference type="HOGENOM" id="CLU_1893214_0_0_6"/>
<keyword evidence="2" id="KW-1185">Reference proteome</keyword>
<evidence type="ECO:0000313" key="1">
    <source>
        <dbReference type="EMBL" id="AEP29670.1"/>
    </source>
</evidence>
<protein>
    <submittedName>
        <fullName evidence="1">Uncharacterized protein</fullName>
    </submittedName>
</protein>
<dbReference type="Proteomes" id="UP000009282">
    <property type="component" value="Chromosome"/>
</dbReference>
<dbReference type="KEGG" id="gni:GNIT_1552"/>
<accession>G4QGN3</accession>
<dbReference type="EMBL" id="CP003060">
    <property type="protein sequence ID" value="AEP29670.1"/>
    <property type="molecule type" value="Genomic_DNA"/>
</dbReference>
<organism evidence="1 2">
    <name type="scientific">Glaciecola nitratireducens (strain JCM 12485 / KCTC 12276 / FR1064)</name>
    <dbReference type="NCBI Taxonomy" id="1085623"/>
    <lineage>
        <taxon>Bacteria</taxon>
        <taxon>Pseudomonadati</taxon>
        <taxon>Pseudomonadota</taxon>
        <taxon>Gammaproteobacteria</taxon>
        <taxon>Alteromonadales</taxon>
        <taxon>Alteromonadaceae</taxon>
        <taxon>Brumicola</taxon>
    </lineage>
</organism>
<dbReference type="OrthoDB" id="9782876at2"/>
<dbReference type="AlphaFoldDB" id="G4QGN3"/>
<dbReference type="RefSeq" id="WP_014108544.1">
    <property type="nucleotide sequence ID" value="NC_016041.1"/>
</dbReference>
<reference evidence="1 2" key="1">
    <citation type="journal article" date="2011" name="J. Bacteriol.">
        <title>Complete genome sequence of seawater bacterium Glaciecola nitratireducens FR1064T.</title>
        <authorList>
            <person name="Bian F."/>
            <person name="Qin Q.L."/>
            <person name="Xie B.B."/>
            <person name="Shu Y.L."/>
            <person name="Zhang X.Y."/>
            <person name="Yu Y."/>
            <person name="Chen B."/>
            <person name="Chen X.L."/>
            <person name="Zhou B.C."/>
            <person name="Zhang Y.Z."/>
        </authorList>
    </citation>
    <scope>NUCLEOTIDE SEQUENCE [LARGE SCALE GENOMIC DNA]</scope>
    <source>
        <strain evidence="2">JCM 12485 / KCTC 12276 / FR1064</strain>
    </source>
</reference>
<name>G4QGN3_GLANF</name>
<gene>
    <name evidence="1" type="ordered locus">GNIT_1552</name>
</gene>
<evidence type="ECO:0000313" key="2">
    <source>
        <dbReference type="Proteomes" id="UP000009282"/>
    </source>
</evidence>
<proteinExistence type="predicted"/>